<evidence type="ECO:0000256" key="2">
    <source>
        <dbReference type="ARBA" id="ARBA00022643"/>
    </source>
</evidence>
<reference evidence="9" key="1">
    <citation type="journal article" date="2019" name="Int. J. Syst. Evol. Microbiol.">
        <title>The Global Catalogue of Microorganisms (GCM) 10K type strain sequencing project: providing services to taxonomists for standard genome sequencing and annotation.</title>
        <authorList>
            <consortium name="The Broad Institute Genomics Platform"/>
            <consortium name="The Broad Institute Genome Sequencing Center for Infectious Disease"/>
            <person name="Wu L."/>
            <person name="Ma J."/>
        </authorList>
    </citation>
    <scope>NUCLEOTIDE SEQUENCE [LARGE SCALE GENOMIC DNA]</scope>
    <source>
        <strain evidence="9">CGMCC 1.15923</strain>
    </source>
</reference>
<dbReference type="HAMAP" id="MF_01216">
    <property type="entry name" value="Azoreductase_type1"/>
    <property type="match status" value="1"/>
</dbReference>
<dbReference type="PANTHER" id="PTHR43741">
    <property type="entry name" value="FMN-DEPENDENT NADH-AZOREDUCTASE 1"/>
    <property type="match status" value="1"/>
</dbReference>
<dbReference type="InterPro" id="IPR029039">
    <property type="entry name" value="Flavoprotein-like_sf"/>
</dbReference>
<evidence type="ECO:0000313" key="9">
    <source>
        <dbReference type="Proteomes" id="UP000646152"/>
    </source>
</evidence>
<comment type="subunit">
    <text evidence="6">Homodimer.</text>
</comment>
<dbReference type="SUPFAM" id="SSF52218">
    <property type="entry name" value="Flavoproteins"/>
    <property type="match status" value="1"/>
</dbReference>
<sequence>MQHLDGERVMCRDLAAAPLPMLDGAGAQALRGASELTTQQADMLALSEQLISELNQADTLVIAAPMYNFHIPVQLKAWIDLVCRAGVTFRYTEQGVQGLLNTRKAVVVTTRGGQHKGTPHDMMTDYLKTILTFLGIADIEFVYAEALHMSGEQKQTELQRAREQLEALAVIV</sequence>
<comment type="caution">
    <text evidence="6">Lacks conserved residue(s) required for the propagation of feature annotation.</text>
</comment>
<keyword evidence="4 6" id="KW-0520">NAD</keyword>
<keyword evidence="1 6" id="KW-0285">Flavoprotein</keyword>
<organism evidence="8 9">
    <name type="scientific">Oceanisphaera marina</name>
    <dbReference type="NCBI Taxonomy" id="2017550"/>
    <lineage>
        <taxon>Bacteria</taxon>
        <taxon>Pseudomonadati</taxon>
        <taxon>Pseudomonadota</taxon>
        <taxon>Gammaproteobacteria</taxon>
        <taxon>Aeromonadales</taxon>
        <taxon>Aeromonadaceae</taxon>
        <taxon>Oceanisphaera</taxon>
    </lineage>
</organism>
<comment type="catalytic activity">
    <reaction evidence="5">
        <text>N,N-dimethyl-1,4-phenylenediamine + anthranilate + 2 NAD(+) = 2-(4-dimethylaminophenyl)diazenylbenzoate + 2 NADH + 2 H(+)</text>
        <dbReference type="Rhea" id="RHEA:55872"/>
        <dbReference type="ChEBI" id="CHEBI:15378"/>
        <dbReference type="ChEBI" id="CHEBI:15783"/>
        <dbReference type="ChEBI" id="CHEBI:16567"/>
        <dbReference type="ChEBI" id="CHEBI:57540"/>
        <dbReference type="ChEBI" id="CHEBI:57945"/>
        <dbReference type="ChEBI" id="CHEBI:71579"/>
        <dbReference type="EC" id="1.7.1.17"/>
    </reaction>
    <physiologicalReaction direction="right-to-left" evidence="5">
        <dbReference type="Rhea" id="RHEA:55874"/>
    </physiologicalReaction>
</comment>
<evidence type="ECO:0000313" key="8">
    <source>
        <dbReference type="EMBL" id="GGB37498.1"/>
    </source>
</evidence>
<dbReference type="EC" id="1.6.5.-" evidence="6"/>
<comment type="similarity">
    <text evidence="6">Belongs to the azoreductase type 1 family.</text>
</comment>
<comment type="cofactor">
    <cofactor evidence="6">
        <name>FMN</name>
        <dbReference type="ChEBI" id="CHEBI:58210"/>
    </cofactor>
    <text evidence="6">Binds 1 FMN per subunit.</text>
</comment>
<comment type="function">
    <text evidence="6">Also exhibits azoreductase activity. Catalyzes the reductive cleavage of the azo bond in aromatic azo compounds to the corresponding amines.</text>
</comment>
<evidence type="ECO:0000256" key="5">
    <source>
        <dbReference type="ARBA" id="ARBA00048542"/>
    </source>
</evidence>
<dbReference type="InterPro" id="IPR023048">
    <property type="entry name" value="NADH:quinone_OxRdtase_FMN_depd"/>
</dbReference>
<dbReference type="InterPro" id="IPR003680">
    <property type="entry name" value="Flavodoxin_fold"/>
</dbReference>
<feature type="domain" description="Flavodoxin-like fold" evidence="7">
    <location>
        <begin position="7"/>
        <end position="167"/>
    </location>
</feature>
<comment type="caution">
    <text evidence="8">The sequence shown here is derived from an EMBL/GenBank/DDBJ whole genome shotgun (WGS) entry which is preliminary data.</text>
</comment>
<keyword evidence="9" id="KW-1185">Reference proteome</keyword>
<feature type="binding site" evidence="6">
    <location>
        <begin position="66"/>
        <end position="69"/>
    </location>
    <ligand>
        <name>FMN</name>
        <dbReference type="ChEBI" id="CHEBI:58210"/>
    </ligand>
</feature>
<feature type="binding site" evidence="6">
    <location>
        <begin position="110"/>
        <end position="113"/>
    </location>
    <ligand>
        <name>FMN</name>
        <dbReference type="ChEBI" id="CHEBI:58210"/>
    </ligand>
</feature>
<evidence type="ECO:0000256" key="3">
    <source>
        <dbReference type="ARBA" id="ARBA00023002"/>
    </source>
</evidence>
<dbReference type="EMBL" id="BMKE01000005">
    <property type="protein sequence ID" value="GGB37498.1"/>
    <property type="molecule type" value="Genomic_DNA"/>
</dbReference>
<evidence type="ECO:0000259" key="7">
    <source>
        <dbReference type="Pfam" id="PF02525"/>
    </source>
</evidence>
<gene>
    <name evidence="6 8" type="primary">azoR</name>
    <name evidence="8" type="ORF">GCM10011502_08380</name>
</gene>
<comment type="function">
    <text evidence="6">Quinone reductase that provides resistance to thiol-specific stress caused by electrophilic quinones.</text>
</comment>
<proteinExistence type="inferred from homology"/>
<dbReference type="Pfam" id="PF02525">
    <property type="entry name" value="Flavodoxin_2"/>
    <property type="match status" value="1"/>
</dbReference>
<dbReference type="InterPro" id="IPR050104">
    <property type="entry name" value="FMN-dep_NADH:Q_OxRdtase_AzoR1"/>
</dbReference>
<keyword evidence="3 6" id="KW-0560">Oxidoreductase</keyword>
<dbReference type="Proteomes" id="UP000646152">
    <property type="component" value="Unassembled WGS sequence"/>
</dbReference>
<evidence type="ECO:0000256" key="6">
    <source>
        <dbReference type="HAMAP-Rule" id="MF_01216"/>
    </source>
</evidence>
<comment type="catalytic activity">
    <reaction evidence="6">
        <text>2 a quinone + NADH + H(+) = 2 a 1,4-benzosemiquinone + NAD(+)</text>
        <dbReference type="Rhea" id="RHEA:65952"/>
        <dbReference type="ChEBI" id="CHEBI:15378"/>
        <dbReference type="ChEBI" id="CHEBI:57540"/>
        <dbReference type="ChEBI" id="CHEBI:57945"/>
        <dbReference type="ChEBI" id="CHEBI:132124"/>
        <dbReference type="ChEBI" id="CHEBI:134225"/>
    </reaction>
</comment>
<dbReference type="PANTHER" id="PTHR43741:SF2">
    <property type="entry name" value="FMN-DEPENDENT NADH:QUINONE OXIDOREDUCTASE"/>
    <property type="match status" value="1"/>
</dbReference>
<keyword evidence="2 6" id="KW-0288">FMN</keyword>
<accession>A0ABQ1IFC7</accession>
<evidence type="ECO:0000256" key="1">
    <source>
        <dbReference type="ARBA" id="ARBA00022630"/>
    </source>
</evidence>
<protein>
    <recommendedName>
        <fullName evidence="6">FMN dependent NADH:quinone oxidoreductase</fullName>
        <ecNumber evidence="6">1.6.5.-</ecNumber>
    </recommendedName>
    <alternativeName>
        <fullName evidence="6">Azo-dye reductase</fullName>
    </alternativeName>
    <alternativeName>
        <fullName evidence="6">FMN-dependent NADH-azo compound oxidoreductase</fullName>
    </alternativeName>
    <alternativeName>
        <fullName evidence="6">FMN-dependent NADH-azoreductase</fullName>
        <ecNumber evidence="6">1.7.1.17</ecNumber>
    </alternativeName>
</protein>
<dbReference type="EC" id="1.7.1.17" evidence="6"/>
<name>A0ABQ1IFC7_9GAMM</name>
<dbReference type="Gene3D" id="3.40.50.360">
    <property type="match status" value="1"/>
</dbReference>
<evidence type="ECO:0000256" key="4">
    <source>
        <dbReference type="ARBA" id="ARBA00023027"/>
    </source>
</evidence>